<reference evidence="1 2" key="1">
    <citation type="submission" date="2021-06" db="EMBL/GenBank/DDBJ databases">
        <authorList>
            <person name="Kallberg Y."/>
            <person name="Tangrot J."/>
            <person name="Rosling A."/>
        </authorList>
    </citation>
    <scope>NUCLEOTIDE SEQUENCE [LARGE SCALE GENOMIC DNA]</scope>
    <source>
        <strain evidence="1 2">120-4 pot B 10/14</strain>
    </source>
</reference>
<comment type="caution">
    <text evidence="1">The sequence shown here is derived from an EMBL/GenBank/DDBJ whole genome shotgun (WGS) entry which is preliminary data.</text>
</comment>
<evidence type="ECO:0000313" key="1">
    <source>
        <dbReference type="EMBL" id="CAG8840705.1"/>
    </source>
</evidence>
<sequence>KSYDPNLIFKEQTPYNPWQIDSRYYTVQIKVKPPNSATCVALISIYEENLYATRFDVPIDFSALDSDGYYVLPDPIWAYTGAAHHFVAFKGYYSSDRVQDVIRI</sequence>
<gene>
    <name evidence="1" type="ORF">GMARGA_LOCUS35033</name>
</gene>
<dbReference type="Proteomes" id="UP000789901">
    <property type="component" value="Unassembled WGS sequence"/>
</dbReference>
<protein>
    <submittedName>
        <fullName evidence="1">44593_t:CDS:1</fullName>
    </submittedName>
</protein>
<feature type="non-terminal residue" evidence="1">
    <location>
        <position position="1"/>
    </location>
</feature>
<proteinExistence type="predicted"/>
<keyword evidence="2" id="KW-1185">Reference proteome</keyword>
<name>A0ABN7WTS4_GIGMA</name>
<accession>A0ABN7WTS4</accession>
<evidence type="ECO:0000313" key="2">
    <source>
        <dbReference type="Proteomes" id="UP000789901"/>
    </source>
</evidence>
<organism evidence="1 2">
    <name type="scientific">Gigaspora margarita</name>
    <dbReference type="NCBI Taxonomy" id="4874"/>
    <lineage>
        <taxon>Eukaryota</taxon>
        <taxon>Fungi</taxon>
        <taxon>Fungi incertae sedis</taxon>
        <taxon>Mucoromycota</taxon>
        <taxon>Glomeromycotina</taxon>
        <taxon>Glomeromycetes</taxon>
        <taxon>Diversisporales</taxon>
        <taxon>Gigasporaceae</taxon>
        <taxon>Gigaspora</taxon>
    </lineage>
</organism>
<dbReference type="EMBL" id="CAJVQB010063460">
    <property type="protein sequence ID" value="CAG8840705.1"/>
    <property type="molecule type" value="Genomic_DNA"/>
</dbReference>